<dbReference type="GO" id="GO:0070967">
    <property type="term" value="F:coenzyme F420 binding"/>
    <property type="evidence" value="ECO:0007669"/>
    <property type="project" value="TreeGrafter"/>
</dbReference>
<dbReference type="GO" id="GO:0005886">
    <property type="term" value="C:plasma membrane"/>
    <property type="evidence" value="ECO:0007669"/>
    <property type="project" value="TreeGrafter"/>
</dbReference>
<evidence type="ECO:0000256" key="1">
    <source>
        <dbReference type="ARBA" id="ARBA00008710"/>
    </source>
</evidence>
<evidence type="ECO:0000313" key="4">
    <source>
        <dbReference type="Proteomes" id="UP000323221"/>
    </source>
</evidence>
<dbReference type="PANTHER" id="PTHR39428">
    <property type="entry name" value="F420H(2)-DEPENDENT QUINONE REDUCTASE RV1261C"/>
    <property type="match status" value="1"/>
</dbReference>
<accession>A0A5M8Q8S7</accession>
<dbReference type="RefSeq" id="WP_146357623.1">
    <property type="nucleotide sequence ID" value="NZ_VOIR01000016.1"/>
</dbReference>
<evidence type="ECO:0000313" key="3">
    <source>
        <dbReference type="EMBL" id="KAA6431344.1"/>
    </source>
</evidence>
<dbReference type="InterPro" id="IPR012349">
    <property type="entry name" value="Split_barrel_FMN-bd"/>
</dbReference>
<proteinExistence type="inferred from homology"/>
<dbReference type="GO" id="GO:0016491">
    <property type="term" value="F:oxidoreductase activity"/>
    <property type="evidence" value="ECO:0007669"/>
    <property type="project" value="InterPro"/>
</dbReference>
<dbReference type="NCBIfam" id="TIGR00026">
    <property type="entry name" value="hi_GC_TIGR00026"/>
    <property type="match status" value="1"/>
</dbReference>
<evidence type="ECO:0000256" key="2">
    <source>
        <dbReference type="ARBA" id="ARBA00049106"/>
    </source>
</evidence>
<name>A0A5M8Q8S7_9MICO</name>
<dbReference type="OrthoDB" id="8225825at2"/>
<keyword evidence="4" id="KW-1185">Reference proteome</keyword>
<dbReference type="Pfam" id="PF04075">
    <property type="entry name" value="F420H2_quin_red"/>
    <property type="match status" value="1"/>
</dbReference>
<comment type="similarity">
    <text evidence="1">Belongs to the F420H(2)-dependent quinone reductase family.</text>
</comment>
<comment type="catalytic activity">
    <reaction evidence="2">
        <text>oxidized coenzyme F420-(gamma-L-Glu)(n) + a quinol + H(+) = reduced coenzyme F420-(gamma-L-Glu)(n) + a quinone</text>
        <dbReference type="Rhea" id="RHEA:39663"/>
        <dbReference type="Rhea" id="RHEA-COMP:12939"/>
        <dbReference type="Rhea" id="RHEA-COMP:14378"/>
        <dbReference type="ChEBI" id="CHEBI:15378"/>
        <dbReference type="ChEBI" id="CHEBI:24646"/>
        <dbReference type="ChEBI" id="CHEBI:132124"/>
        <dbReference type="ChEBI" id="CHEBI:133980"/>
        <dbReference type="ChEBI" id="CHEBI:139511"/>
    </reaction>
</comment>
<dbReference type="Proteomes" id="UP000323221">
    <property type="component" value="Unassembled WGS sequence"/>
</dbReference>
<dbReference type="PANTHER" id="PTHR39428:SF1">
    <property type="entry name" value="F420H(2)-DEPENDENT QUINONE REDUCTASE RV1261C"/>
    <property type="match status" value="1"/>
</dbReference>
<gene>
    <name evidence="3" type="ORF">FQ330_11315</name>
</gene>
<dbReference type="AlphaFoldDB" id="A0A5M8Q8S7"/>
<reference evidence="3 4" key="1">
    <citation type="submission" date="2019-08" db="EMBL/GenBank/DDBJ databases">
        <title>Agrococcus lahaulensis sp. nov., isolated from a cold desert of the Indian Himalayas.</title>
        <authorList>
            <person name="Qu J.H."/>
        </authorList>
    </citation>
    <scope>NUCLEOTIDE SEQUENCE [LARGE SCALE GENOMIC DNA]</scope>
    <source>
        <strain evidence="3 4">NS18</strain>
    </source>
</reference>
<dbReference type="EMBL" id="VOIR01000016">
    <property type="protein sequence ID" value="KAA6431344.1"/>
    <property type="molecule type" value="Genomic_DNA"/>
</dbReference>
<protein>
    <submittedName>
        <fullName evidence="3">Nitroreductase family deazaflavin-dependent oxidoreductase</fullName>
    </submittedName>
</protein>
<organism evidence="3 4">
    <name type="scientific">Agrococcus sediminis</name>
    <dbReference type="NCBI Taxonomy" id="2599924"/>
    <lineage>
        <taxon>Bacteria</taxon>
        <taxon>Bacillati</taxon>
        <taxon>Actinomycetota</taxon>
        <taxon>Actinomycetes</taxon>
        <taxon>Micrococcales</taxon>
        <taxon>Microbacteriaceae</taxon>
        <taxon>Agrococcus</taxon>
    </lineage>
</organism>
<sequence>MSDPAAPLPPAPPPAGPLPAVPPRWFIRTAWVVHRALYRISGGRLGLSRPRPGKYGMLRLHTVGRRTGEPRVAIVAYYEDGPDLVTMAMNGWAEAHPAWWLNLQAHPDASVDLPGGTRRVRAREAHGVERERLWSGFDAYSEGPSMAEYARLRARRTPVVVLEPADR</sequence>
<comment type="caution">
    <text evidence="3">The sequence shown here is derived from an EMBL/GenBank/DDBJ whole genome shotgun (WGS) entry which is preliminary data.</text>
</comment>
<dbReference type="Gene3D" id="2.30.110.10">
    <property type="entry name" value="Electron Transport, Fmn-binding Protein, Chain A"/>
    <property type="match status" value="1"/>
</dbReference>
<dbReference type="InterPro" id="IPR004378">
    <property type="entry name" value="F420H2_quin_Rdtase"/>
</dbReference>